<dbReference type="InterPro" id="IPR011990">
    <property type="entry name" value="TPR-like_helical_dom_sf"/>
</dbReference>
<evidence type="ECO:0000256" key="1">
    <source>
        <dbReference type="ARBA" id="ARBA00006298"/>
    </source>
</evidence>
<reference evidence="2" key="1">
    <citation type="journal article" date="2023" name="PhytoFront">
        <title>Draft Genome Resources of Seven Strains of Tilletia horrida, Causal Agent of Kernel Smut of Rice.</title>
        <authorList>
            <person name="Khanal S."/>
            <person name="Antony Babu S."/>
            <person name="Zhou X.G."/>
        </authorList>
    </citation>
    <scope>NUCLEOTIDE SEQUENCE</scope>
    <source>
        <strain evidence="2">TX6</strain>
    </source>
</reference>
<dbReference type="PANTHER" id="PTHR22767">
    <property type="entry name" value="N-TERMINAL ACETYLTRANSFERASE-RELATED"/>
    <property type="match status" value="1"/>
</dbReference>
<sequence>MNTLDLINERQCAAIFRAIETRNLPRAVTEADKLLKKQPNLHLASSLKALALAQTRRLKESSTVCDQLLAANKTLAFSPAIVLPLSHTFEILGRDTDLVNVLDASSKAHPEAEDIAELCFTSLVKARQYQKAQQTAQRMHKTFKKDLYFWWSVQAYELLASRQPRAQGAALALALCERMVGQHLKSKPLTAQSDEVAHLYVTVLHKLGKDEEALQILSPNGDIGAQLCKRSLALELLRRELWVNTGSWTQIRKEAEAKIMAGEKDWAYVYALCQASARLDAADKSTASPTSLKQARQLLQERLNSERFTRVGSLAYLETFAQQKLLSPSDPLTEDTQGLVRTAIEAHLDAFGGKACAAADVMPYLLRLLSDSELAAINDHILGQFRSFAGGYDSEETLQRHITAVRLIQAVEAKLERSPTLTSKVLAERYMAGLPVGAHLPDTEGQPADELAILAAQRLLNETTEEPLSRLLEAAVFLQYACQRSKKGYRLRIFLIRILLQLGLFADAVRNWDLLKAAFIQHDTLGHLLLDRASVFGHTGDLANAEVHERLRMSQIIYEGSHRETNEMVKLAFSHGTFSKIEEVIDFGQRIERSFARQLYRLQTSKVTLTDRAGAKQSHTNDTLEMMKQNAAAVLEALRAKDDESTILMDASILAIATGVELTGRELEALGSLEGSNDLLKLAKGQLQLERGEVSSQTIEGSLNSFVTARIEAVKGTSLPFDLLQHSSQLLEAVSLLNLSALRLETKGSDLASMLKSSTQLQEAPKVVSAASRTIIQGLSNYGERIRNGSFLSAITSVDESKGSGQVDAIVESLLDKVERTLDDAAREFEVRLSLKA</sequence>
<organism evidence="2 3">
    <name type="scientific">Tilletia horrida</name>
    <dbReference type="NCBI Taxonomy" id="155126"/>
    <lineage>
        <taxon>Eukaryota</taxon>
        <taxon>Fungi</taxon>
        <taxon>Dikarya</taxon>
        <taxon>Basidiomycota</taxon>
        <taxon>Ustilaginomycotina</taxon>
        <taxon>Exobasidiomycetes</taxon>
        <taxon>Tilletiales</taxon>
        <taxon>Tilletiaceae</taxon>
        <taxon>Tilletia</taxon>
    </lineage>
</organism>
<proteinExistence type="inferred from homology"/>
<name>A0AAN6GPZ8_9BASI</name>
<accession>A0AAN6GPZ8</accession>
<dbReference type="SUPFAM" id="SSF48452">
    <property type="entry name" value="TPR-like"/>
    <property type="match status" value="1"/>
</dbReference>
<dbReference type="AlphaFoldDB" id="A0AAN6GPZ8"/>
<evidence type="ECO:0000313" key="2">
    <source>
        <dbReference type="EMBL" id="KAK0550981.1"/>
    </source>
</evidence>
<protein>
    <submittedName>
        <fullName evidence="2">Mitochondrial distribution and morphology</fullName>
    </submittedName>
</protein>
<gene>
    <name evidence="2" type="primary">MDM20</name>
    <name evidence="2" type="ORF">OC846_003458</name>
</gene>
<dbReference type="PANTHER" id="PTHR22767:SF3">
    <property type="entry name" value="N-ALPHA-ACETYLTRANSFERASE 25, NATB AUXILIARY SUBUNIT"/>
    <property type="match status" value="1"/>
</dbReference>
<dbReference type="InterPro" id="IPR019183">
    <property type="entry name" value="NAA25_NatB_aux_su"/>
</dbReference>
<comment type="similarity">
    <text evidence="1">Belongs to the MDM20/NAA25 family.</text>
</comment>
<keyword evidence="3" id="KW-1185">Reference proteome</keyword>
<comment type="caution">
    <text evidence="2">The sequence shown here is derived from an EMBL/GenBank/DDBJ whole genome shotgun (WGS) entry which is preliminary data.</text>
</comment>
<dbReference type="Gene3D" id="1.25.40.1040">
    <property type="match status" value="1"/>
</dbReference>
<evidence type="ECO:0000313" key="3">
    <source>
        <dbReference type="Proteomes" id="UP001176517"/>
    </source>
</evidence>
<dbReference type="Pfam" id="PF09797">
    <property type="entry name" value="NatB_MDM20"/>
    <property type="match status" value="1"/>
</dbReference>
<dbReference type="GO" id="GO:0031416">
    <property type="term" value="C:NatB complex"/>
    <property type="evidence" value="ECO:0007669"/>
    <property type="project" value="TreeGrafter"/>
</dbReference>
<dbReference type="EMBL" id="JAPDMZ010000084">
    <property type="protein sequence ID" value="KAK0550981.1"/>
    <property type="molecule type" value="Genomic_DNA"/>
</dbReference>
<dbReference type="Proteomes" id="UP001176517">
    <property type="component" value="Unassembled WGS sequence"/>
</dbReference>